<dbReference type="PANTHER" id="PTHR11709:SF488">
    <property type="entry name" value="LACCASE-RELATED"/>
    <property type="match status" value="1"/>
</dbReference>
<feature type="chain" id="PRO_5041223308" description="Laccase" evidence="8">
    <location>
        <begin position="23"/>
        <end position="611"/>
    </location>
</feature>
<evidence type="ECO:0000256" key="2">
    <source>
        <dbReference type="ARBA" id="ARBA00022723"/>
    </source>
</evidence>
<dbReference type="PANTHER" id="PTHR11709">
    <property type="entry name" value="MULTI-COPPER OXIDASE"/>
    <property type="match status" value="1"/>
</dbReference>
<dbReference type="GO" id="GO:0005507">
    <property type="term" value="F:copper ion binding"/>
    <property type="evidence" value="ECO:0007669"/>
    <property type="project" value="InterPro"/>
</dbReference>
<keyword evidence="13" id="KW-1185">Reference proteome</keyword>
<keyword evidence="6" id="KW-0186">Copper</keyword>
<comment type="similarity">
    <text evidence="1">Belongs to the multicopper oxidase family.</text>
</comment>
<keyword evidence="7" id="KW-0325">Glycoprotein</keyword>
<evidence type="ECO:0000256" key="4">
    <source>
        <dbReference type="ARBA" id="ARBA00022737"/>
    </source>
</evidence>
<evidence type="ECO:0000256" key="3">
    <source>
        <dbReference type="ARBA" id="ARBA00022729"/>
    </source>
</evidence>
<dbReference type="FunFam" id="2.60.40.420:FF:000036">
    <property type="entry name" value="L-ascorbate oxidase"/>
    <property type="match status" value="1"/>
</dbReference>
<evidence type="ECO:0000256" key="7">
    <source>
        <dbReference type="ARBA" id="ARBA00023180"/>
    </source>
</evidence>
<keyword evidence="2" id="KW-0479">Metal-binding</keyword>
<dbReference type="Proteomes" id="UP001175261">
    <property type="component" value="Unassembled WGS sequence"/>
</dbReference>
<feature type="domain" description="Plastocyanin-like" evidence="10">
    <location>
        <begin position="473"/>
        <end position="595"/>
    </location>
</feature>
<evidence type="ECO:0000259" key="11">
    <source>
        <dbReference type="Pfam" id="PF07732"/>
    </source>
</evidence>
<evidence type="ECO:0000313" key="12">
    <source>
        <dbReference type="EMBL" id="KAK0387461.1"/>
    </source>
</evidence>
<accession>A0AA39GI59</accession>
<dbReference type="Pfam" id="PF07732">
    <property type="entry name" value="Cu-oxidase_3"/>
    <property type="match status" value="1"/>
</dbReference>
<dbReference type="Pfam" id="PF07731">
    <property type="entry name" value="Cu-oxidase_2"/>
    <property type="match status" value="1"/>
</dbReference>
<feature type="domain" description="Plastocyanin-like" evidence="11">
    <location>
        <begin position="43"/>
        <end position="157"/>
    </location>
</feature>
<dbReference type="Gene3D" id="2.60.40.420">
    <property type="entry name" value="Cupredoxins - blue copper proteins"/>
    <property type="match status" value="3"/>
</dbReference>
<evidence type="ECO:0000259" key="10">
    <source>
        <dbReference type="Pfam" id="PF07731"/>
    </source>
</evidence>
<evidence type="ECO:0000256" key="5">
    <source>
        <dbReference type="ARBA" id="ARBA00023002"/>
    </source>
</evidence>
<dbReference type="PROSITE" id="PS00080">
    <property type="entry name" value="MULTICOPPER_OXIDASE2"/>
    <property type="match status" value="1"/>
</dbReference>
<evidence type="ECO:0000256" key="8">
    <source>
        <dbReference type="SAM" id="SignalP"/>
    </source>
</evidence>
<dbReference type="InterPro" id="IPR002355">
    <property type="entry name" value="Cu_oxidase_Cu_BS"/>
</dbReference>
<sequence>MAPLKVLYAAAALLSTVVPALGKPTGRGCEPDIVDQKVFDWTVTWEDYAPDGFTRKMMLVNGQTPGPVLEIQQGDIVVINLHNESPQNTSLHFHGIEMHGTPWFDGVPGVTQLSIEPGESFKYEWVATQHGSYWYHAHSLGQIEDGFYGAILIHPKESVLRPFEMISKDKKTIEALRKAEMHVHPLLISDFTHLTSSDKWDKTVQSKIEDTCYDSIVFNGKGRVECLDPELVAKSLTEVQKRFLGSINATMTDKSCLPAAVLDAASHGGVGDPNVWPEGVFYGCVPTKGSIESISVKHQPKKEDQWVAIDLIGAINFITSVVSIDEHDMWVYAVDGSYIEPQKVQALFLTSGDRYSVLVHTKKPGDYKIRVNSNKVPQIITGHAILSVGGSKSEGSPESTAHVDLVGRPTNDDVVFFDHLKAAPFPPSPIPQKADGLYRLDMFSDVASYLWALNSSRLMPSDLEHKDPPTLFSPQPYVANNVTLTTKNNTWIDLVFFAAAFPMPLHPIHKHGNKMYEIGRGLGDWHWTSVEDAMKEIPESFNLENPPLRDTVASPEATKSTAWAVVRYHVSNPGPWLLHCHINNHVLGGMVVVIQDGIDAWPEVPDEYQLP</sequence>
<dbReference type="CDD" id="cd13876">
    <property type="entry name" value="CuRO_2_Abr2_like"/>
    <property type="match status" value="1"/>
</dbReference>
<dbReference type="InterPro" id="IPR011707">
    <property type="entry name" value="Cu-oxidase-like_N"/>
</dbReference>
<protein>
    <recommendedName>
        <fullName evidence="14">Laccase</fullName>
    </recommendedName>
</protein>
<evidence type="ECO:0000256" key="1">
    <source>
        <dbReference type="ARBA" id="ARBA00010609"/>
    </source>
</evidence>
<evidence type="ECO:0000313" key="13">
    <source>
        <dbReference type="Proteomes" id="UP001175261"/>
    </source>
</evidence>
<comment type="caution">
    <text evidence="12">The sequence shown here is derived from an EMBL/GenBank/DDBJ whole genome shotgun (WGS) entry which is preliminary data.</text>
</comment>
<dbReference type="PROSITE" id="PS00079">
    <property type="entry name" value="MULTICOPPER_OXIDASE1"/>
    <property type="match status" value="1"/>
</dbReference>
<dbReference type="EMBL" id="JAPDFR010000004">
    <property type="protein sequence ID" value="KAK0387461.1"/>
    <property type="molecule type" value="Genomic_DNA"/>
</dbReference>
<organism evidence="12 13">
    <name type="scientific">Sarocladium strictum</name>
    <name type="common">Black bundle disease fungus</name>
    <name type="synonym">Acremonium strictum</name>
    <dbReference type="NCBI Taxonomy" id="5046"/>
    <lineage>
        <taxon>Eukaryota</taxon>
        <taxon>Fungi</taxon>
        <taxon>Dikarya</taxon>
        <taxon>Ascomycota</taxon>
        <taxon>Pezizomycotina</taxon>
        <taxon>Sordariomycetes</taxon>
        <taxon>Hypocreomycetidae</taxon>
        <taxon>Hypocreales</taxon>
        <taxon>Sarocladiaceae</taxon>
        <taxon>Sarocladium</taxon>
    </lineage>
</organism>
<dbReference type="Pfam" id="PF00394">
    <property type="entry name" value="Cu-oxidase"/>
    <property type="match status" value="1"/>
</dbReference>
<dbReference type="InterPro" id="IPR011706">
    <property type="entry name" value="Cu-oxidase_C"/>
</dbReference>
<proteinExistence type="inferred from homology"/>
<dbReference type="GO" id="GO:0016491">
    <property type="term" value="F:oxidoreductase activity"/>
    <property type="evidence" value="ECO:0007669"/>
    <property type="project" value="UniProtKB-KW"/>
</dbReference>
<evidence type="ECO:0008006" key="14">
    <source>
        <dbReference type="Google" id="ProtNLM"/>
    </source>
</evidence>
<evidence type="ECO:0000256" key="6">
    <source>
        <dbReference type="ARBA" id="ARBA00023008"/>
    </source>
</evidence>
<keyword evidence="3 8" id="KW-0732">Signal</keyword>
<gene>
    <name evidence="12" type="ORF">NLU13_5773</name>
</gene>
<evidence type="ECO:0000259" key="9">
    <source>
        <dbReference type="Pfam" id="PF00394"/>
    </source>
</evidence>
<keyword evidence="4" id="KW-0677">Repeat</keyword>
<reference evidence="12" key="1">
    <citation type="submission" date="2022-10" db="EMBL/GenBank/DDBJ databases">
        <title>Determination and structural analysis of whole genome sequence of Sarocladium strictum F4-1.</title>
        <authorList>
            <person name="Hu L."/>
            <person name="Jiang Y."/>
        </authorList>
    </citation>
    <scope>NUCLEOTIDE SEQUENCE</scope>
    <source>
        <strain evidence="12">F4-1</strain>
    </source>
</reference>
<dbReference type="CDD" id="cd13898">
    <property type="entry name" value="CuRO_3_Abr2_like"/>
    <property type="match status" value="1"/>
</dbReference>
<dbReference type="InterPro" id="IPR045087">
    <property type="entry name" value="Cu-oxidase_fam"/>
</dbReference>
<dbReference type="InterPro" id="IPR008972">
    <property type="entry name" value="Cupredoxin"/>
</dbReference>
<feature type="domain" description="Plastocyanin-like" evidence="9">
    <location>
        <begin position="184"/>
        <end position="387"/>
    </location>
</feature>
<dbReference type="InterPro" id="IPR001117">
    <property type="entry name" value="Cu-oxidase_2nd"/>
</dbReference>
<feature type="signal peptide" evidence="8">
    <location>
        <begin position="1"/>
        <end position="22"/>
    </location>
</feature>
<keyword evidence="5" id="KW-0560">Oxidoreductase</keyword>
<dbReference type="AlphaFoldDB" id="A0AA39GI59"/>
<dbReference type="InterPro" id="IPR033138">
    <property type="entry name" value="Cu_oxidase_CS"/>
</dbReference>
<dbReference type="CDD" id="cd13850">
    <property type="entry name" value="CuRO_1_Abr2_like"/>
    <property type="match status" value="1"/>
</dbReference>
<dbReference type="SUPFAM" id="SSF49503">
    <property type="entry name" value="Cupredoxins"/>
    <property type="match status" value="3"/>
</dbReference>
<name>A0AA39GI59_SARSR</name>